<protein>
    <submittedName>
        <fullName evidence="6">Methyl-accepting chemotaxis protein</fullName>
    </submittedName>
</protein>
<dbReference type="InterPro" id="IPR004090">
    <property type="entry name" value="Chemotax_Me-accpt_rcpt"/>
</dbReference>
<dbReference type="Pfam" id="PF11563">
    <property type="entry name" value="Protoglobin"/>
    <property type="match status" value="1"/>
</dbReference>
<feature type="domain" description="Methyl-accepting transducer" evidence="5">
    <location>
        <begin position="219"/>
        <end position="455"/>
    </location>
</feature>
<feature type="region of interest" description="Disordered" evidence="4">
    <location>
        <begin position="493"/>
        <end position="532"/>
    </location>
</feature>
<evidence type="ECO:0000256" key="1">
    <source>
        <dbReference type="ARBA" id="ARBA00023224"/>
    </source>
</evidence>
<evidence type="ECO:0000256" key="3">
    <source>
        <dbReference type="PROSITE-ProRule" id="PRU00284"/>
    </source>
</evidence>
<accession>A0A1G9Q8T9</accession>
<dbReference type="CDD" id="cd01068">
    <property type="entry name" value="globin_sensor"/>
    <property type="match status" value="1"/>
</dbReference>
<evidence type="ECO:0000256" key="2">
    <source>
        <dbReference type="ARBA" id="ARBA00029447"/>
    </source>
</evidence>
<dbReference type="PANTHER" id="PTHR32089:SF112">
    <property type="entry name" value="LYSOZYME-LIKE PROTEIN-RELATED"/>
    <property type="match status" value="1"/>
</dbReference>
<dbReference type="PROSITE" id="PS50111">
    <property type="entry name" value="CHEMOTAXIS_TRANSDUC_2"/>
    <property type="match status" value="1"/>
</dbReference>
<dbReference type="OrthoDB" id="8523at2157"/>
<organism evidence="6 7">
    <name type="scientific">Halogranum gelatinilyticum</name>
    <dbReference type="NCBI Taxonomy" id="660521"/>
    <lineage>
        <taxon>Archaea</taxon>
        <taxon>Methanobacteriati</taxon>
        <taxon>Methanobacteriota</taxon>
        <taxon>Stenosarchaea group</taxon>
        <taxon>Halobacteria</taxon>
        <taxon>Halobacteriales</taxon>
        <taxon>Haloferacaceae</taxon>
    </lineage>
</organism>
<dbReference type="PANTHER" id="PTHR32089">
    <property type="entry name" value="METHYL-ACCEPTING CHEMOTAXIS PROTEIN MCPB"/>
    <property type="match status" value="1"/>
</dbReference>
<dbReference type="InterPro" id="IPR009050">
    <property type="entry name" value="Globin-like_sf"/>
</dbReference>
<dbReference type="GO" id="GO:0020037">
    <property type="term" value="F:heme binding"/>
    <property type="evidence" value="ECO:0007669"/>
    <property type="project" value="InterPro"/>
</dbReference>
<dbReference type="EMBL" id="FNHL01000001">
    <property type="protein sequence ID" value="SDM07478.1"/>
    <property type="molecule type" value="Genomic_DNA"/>
</dbReference>
<gene>
    <name evidence="6" type="ORF">SAMN04487949_0742</name>
</gene>
<dbReference type="InterPro" id="IPR044398">
    <property type="entry name" value="Globin-sensor_dom"/>
</dbReference>
<evidence type="ECO:0000256" key="4">
    <source>
        <dbReference type="SAM" id="MobiDB-lite"/>
    </source>
</evidence>
<dbReference type="Gene3D" id="1.10.490.10">
    <property type="entry name" value="Globins"/>
    <property type="match status" value="1"/>
</dbReference>
<dbReference type="AlphaFoldDB" id="A0A1G9Q8T9"/>
<evidence type="ECO:0000313" key="7">
    <source>
        <dbReference type="Proteomes" id="UP000199451"/>
    </source>
</evidence>
<dbReference type="Pfam" id="PF00015">
    <property type="entry name" value="MCPsignal"/>
    <property type="match status" value="1"/>
</dbReference>
<dbReference type="GO" id="GO:0007165">
    <property type="term" value="P:signal transduction"/>
    <property type="evidence" value="ECO:0007669"/>
    <property type="project" value="UniProtKB-KW"/>
</dbReference>
<dbReference type="GO" id="GO:0006935">
    <property type="term" value="P:chemotaxis"/>
    <property type="evidence" value="ECO:0007669"/>
    <property type="project" value="InterPro"/>
</dbReference>
<dbReference type="RefSeq" id="WP_089694179.1">
    <property type="nucleotide sequence ID" value="NZ_FNHL01000001.1"/>
</dbReference>
<dbReference type="STRING" id="660521.SAMN04487949_0742"/>
<dbReference type="InterPro" id="IPR012292">
    <property type="entry name" value="Globin/Proto"/>
</dbReference>
<name>A0A1G9Q8T9_9EURY</name>
<dbReference type="SUPFAM" id="SSF46458">
    <property type="entry name" value="Globin-like"/>
    <property type="match status" value="1"/>
</dbReference>
<dbReference type="PRINTS" id="PR00260">
    <property type="entry name" value="CHEMTRNSDUCR"/>
</dbReference>
<dbReference type="InterPro" id="IPR039379">
    <property type="entry name" value="Protoglobin_sensor_dom"/>
</dbReference>
<dbReference type="SMART" id="SM00283">
    <property type="entry name" value="MA"/>
    <property type="match status" value="1"/>
</dbReference>
<evidence type="ECO:0000313" key="6">
    <source>
        <dbReference type="EMBL" id="SDM07478.1"/>
    </source>
</evidence>
<proteinExistence type="inferred from homology"/>
<evidence type="ECO:0000259" key="5">
    <source>
        <dbReference type="PROSITE" id="PS50111"/>
    </source>
</evidence>
<dbReference type="GO" id="GO:0019825">
    <property type="term" value="F:oxygen binding"/>
    <property type="evidence" value="ECO:0007669"/>
    <property type="project" value="InterPro"/>
</dbReference>
<dbReference type="GO" id="GO:0016020">
    <property type="term" value="C:membrane"/>
    <property type="evidence" value="ECO:0007669"/>
    <property type="project" value="InterPro"/>
</dbReference>
<comment type="similarity">
    <text evidence="2">Belongs to the methyl-accepting chemotaxis (MCP) protein family.</text>
</comment>
<dbReference type="GO" id="GO:0004888">
    <property type="term" value="F:transmembrane signaling receptor activity"/>
    <property type="evidence" value="ECO:0007669"/>
    <property type="project" value="InterPro"/>
</dbReference>
<dbReference type="SUPFAM" id="SSF58104">
    <property type="entry name" value="Methyl-accepting chemotaxis protein (MCP) signaling domain"/>
    <property type="match status" value="1"/>
</dbReference>
<sequence length="575" mass="61430">MASGVQGRAGGTERSAKQLAAEIGLTVDEVAWRKEFVGFTGEDAARLEAMGDAVEGRMDSLTGAFMDKVHAHDRTTEVFDRSPVTDEQLEAIVAGYLRTFTGGSYDADHFARRTRIGMLHDRIDMPLHYFGGMFGNINTLFLDAICELTVAAATEGATDERREEVAAAVEDGFDNAKAAIRGLNLDMQVVNDTYLHSYSDEMRTEIERSRALRDTVADTVDSLQISTTEAAESTDSIDQLGSEQSARMQEVSDELANMSATVEEVAATAEQVAQTSDRAEELATTGRESASDAIDSIHRIDDAREDITDDVEGLVDAVDEIEEIVEVIDDIAEQTNLLALNASIEAARAGEAGAGFAVVAEEVKNLANESKQQAKRVEEVIDVVTDHIDDTADSLDTADDRIDEGVDSVESSLGSLDAIVDAVSETSAGIEEVATATDEQAATSSELSHLVDEAAAGADDVATEIARISENIREQSETANDLDAALARLNTGEEVDVNRTDRTDRTDGAERPARADGSGRSGRPTGTDLSGLSLAELRSRLPEGMPDAIVDTLPRETLEDIVAGDATPPSGFNFD</sequence>
<keyword evidence="7" id="KW-1185">Reference proteome</keyword>
<dbReference type="Gene3D" id="1.10.287.950">
    <property type="entry name" value="Methyl-accepting chemotaxis protein"/>
    <property type="match status" value="1"/>
</dbReference>
<dbReference type="Proteomes" id="UP000199451">
    <property type="component" value="Unassembled WGS sequence"/>
</dbReference>
<keyword evidence="1 3" id="KW-0807">Transducer</keyword>
<feature type="compositionally biased region" description="Basic and acidic residues" evidence="4">
    <location>
        <begin position="496"/>
        <end position="514"/>
    </location>
</feature>
<dbReference type="InterPro" id="IPR004089">
    <property type="entry name" value="MCPsignal_dom"/>
</dbReference>
<reference evidence="7" key="1">
    <citation type="submission" date="2016-10" db="EMBL/GenBank/DDBJ databases">
        <authorList>
            <person name="Varghese N."/>
            <person name="Submissions S."/>
        </authorList>
    </citation>
    <scope>NUCLEOTIDE SEQUENCE [LARGE SCALE GENOMIC DNA]</scope>
    <source>
        <strain evidence="7">CGMCC 1.10119</strain>
    </source>
</reference>